<dbReference type="Pfam" id="PF00593">
    <property type="entry name" value="TonB_dep_Rec_b-barrel"/>
    <property type="match status" value="1"/>
</dbReference>
<dbReference type="NCBIfam" id="TIGR04057">
    <property type="entry name" value="SusC_RagA_signa"/>
    <property type="match status" value="1"/>
</dbReference>
<feature type="signal peptide" evidence="10">
    <location>
        <begin position="1"/>
        <end position="21"/>
    </location>
</feature>
<dbReference type="Gene3D" id="2.170.130.10">
    <property type="entry name" value="TonB-dependent receptor, plug domain"/>
    <property type="match status" value="1"/>
</dbReference>
<keyword evidence="4 8" id="KW-0812">Transmembrane</keyword>
<sequence length="1036" mass="114903">MKRKRVLLLLCILSCTLQLFAQQINVQGIVYDPSGETVPGANVSMKSNPAVGTVTDIDGNFSLKASVGDVLVFTFIGYEPIEYKLTAADTNLKVRFTDSSELLDEVVVVGYGVQKKSVLSSAVSRVTSEELDKGNPTNIQNALKGKVSGVQIISNSGQPGAESKIRIRGTGTVNNSDPLYIVDGMPSESGISHLNPSDIESIEVLKDAASAAIYGARGANGVVLITTKKGTKGKATLNYEFTYGIQNPSKKVDLLGSADYQMLMNEMAANAGKDPYFPTVSSVNTDWQKELQNKNAPIMNHKVSLSGGTDNSTYYASFGYVKQEGIYAKGHADYERYNVRLNYNNVLLDTKSRNWLNKISFGAIASYSKSIQTGNTIGNSEAAGLITSMNMLPPTEPVYQTDPAILEQYAVTYPNHVIAPNGLAYNIIEMREITNPLAAMQVSHNQRTMPQNFGANFNLDVDLLPGLKFKTTYGAEWVFNSIKNVTPVYELNATSKNATSKVEDKKRESSYWQWENVLSYTKSFGRHNIGALFGTSMSSYHYSNLEAEDYNLLVVDIDKGYIDTATAPEEQSKVWGGAEDHRIASIFGRINYNYDEKYLFEAVVRRDGSSNFSREHQYATFPSVSLGWVLTREKFMENRPSWLDFAKIRLSWGQNGNERIGSFAYTSMMSQGKNAVINGKVYTGMLPSGYANADLKWETSEQTDLGIDLRFFNSALTFSADYFVKKTKDMLLSMPIPLYTSYGSMTVNSGTVKNEGIEFEASYRFKVGEVNLGINGNASYVKNTVTDQGPDRVGLNNIGGGMGGQVSWRENGRPYGFFYGYLHDGIFQNQQEIDSYTYVDSNGKTQLIQPNAKPGDIRFKDLDGKNGLNGDDRTMIGKPNPDWTYGFTLSADWKGLDFSAFFQGSIGNDIYKLYRRSNVTFGNYDKSWLNRWHGEGTSNWVPRIIDGDNNNYQVSNFFVEDGSYMRLKVLQIGYSLPGQMLQRVGIKGLRFFVQGENLFTITNYSGYDPEVGTRDGFDGGTYPQARTYTIGANITF</sequence>
<evidence type="ECO:0000256" key="5">
    <source>
        <dbReference type="ARBA" id="ARBA00023077"/>
    </source>
</evidence>
<keyword evidence="5 9" id="KW-0798">TonB box</keyword>
<dbReference type="InterPro" id="IPR039426">
    <property type="entry name" value="TonB-dep_rcpt-like"/>
</dbReference>
<evidence type="ECO:0000313" key="14">
    <source>
        <dbReference type="Proteomes" id="UP000462376"/>
    </source>
</evidence>
<evidence type="ECO:0000256" key="6">
    <source>
        <dbReference type="ARBA" id="ARBA00023136"/>
    </source>
</evidence>
<name>A0A139KHB8_BACUN</name>
<evidence type="ECO:0000259" key="11">
    <source>
        <dbReference type="Pfam" id="PF00593"/>
    </source>
</evidence>
<dbReference type="PROSITE" id="PS52016">
    <property type="entry name" value="TONB_DEPENDENT_REC_3"/>
    <property type="match status" value="1"/>
</dbReference>
<proteinExistence type="inferred from homology"/>
<dbReference type="Proteomes" id="UP000462376">
    <property type="component" value="Unassembled WGS sequence"/>
</dbReference>
<dbReference type="EMBL" id="WCTL01000003">
    <property type="protein sequence ID" value="KAB4238983.1"/>
    <property type="molecule type" value="Genomic_DNA"/>
</dbReference>
<evidence type="ECO:0000256" key="4">
    <source>
        <dbReference type="ARBA" id="ARBA00022692"/>
    </source>
</evidence>
<accession>A0A139KHB8</accession>
<evidence type="ECO:0000256" key="7">
    <source>
        <dbReference type="ARBA" id="ARBA00023237"/>
    </source>
</evidence>
<dbReference type="RefSeq" id="WP_061411312.1">
    <property type="nucleotide sequence ID" value="NZ_KQ968314.1"/>
</dbReference>
<dbReference type="InterPro" id="IPR023997">
    <property type="entry name" value="TonB-dep_OMP_SusC/RagA_CS"/>
</dbReference>
<dbReference type="InterPro" id="IPR036942">
    <property type="entry name" value="Beta-barrel_TonB_sf"/>
</dbReference>
<comment type="subcellular location">
    <subcellularLocation>
        <location evidence="1 8">Cell outer membrane</location>
        <topology evidence="1 8">Multi-pass membrane protein</topology>
    </subcellularLocation>
</comment>
<feature type="domain" description="TonB-dependent receptor-like beta-barrel" evidence="11">
    <location>
        <begin position="451"/>
        <end position="841"/>
    </location>
</feature>
<dbReference type="FunFam" id="2.170.130.10:FF:000008">
    <property type="entry name" value="SusC/RagA family TonB-linked outer membrane protein"/>
    <property type="match status" value="1"/>
</dbReference>
<evidence type="ECO:0000313" key="13">
    <source>
        <dbReference type="EMBL" id="KAB4238983.1"/>
    </source>
</evidence>
<dbReference type="InterPro" id="IPR008969">
    <property type="entry name" value="CarboxyPept-like_regulatory"/>
</dbReference>
<organism evidence="13 14">
    <name type="scientific">Bacteroides uniformis</name>
    <dbReference type="NCBI Taxonomy" id="820"/>
    <lineage>
        <taxon>Bacteria</taxon>
        <taxon>Pseudomonadati</taxon>
        <taxon>Bacteroidota</taxon>
        <taxon>Bacteroidia</taxon>
        <taxon>Bacteroidales</taxon>
        <taxon>Bacteroidaceae</taxon>
        <taxon>Bacteroides</taxon>
    </lineage>
</organism>
<keyword evidence="13" id="KW-0675">Receptor</keyword>
<comment type="similarity">
    <text evidence="8 9">Belongs to the TonB-dependent receptor family.</text>
</comment>
<evidence type="ECO:0000256" key="8">
    <source>
        <dbReference type="PROSITE-ProRule" id="PRU01360"/>
    </source>
</evidence>
<comment type="caution">
    <text evidence="13">The sequence shown here is derived from an EMBL/GenBank/DDBJ whole genome shotgun (WGS) entry which is preliminary data.</text>
</comment>
<dbReference type="GO" id="GO:0009279">
    <property type="term" value="C:cell outer membrane"/>
    <property type="evidence" value="ECO:0007669"/>
    <property type="project" value="UniProtKB-SubCell"/>
</dbReference>
<feature type="chain" id="PRO_5043134432" evidence="10">
    <location>
        <begin position="22"/>
        <end position="1036"/>
    </location>
</feature>
<gene>
    <name evidence="13" type="ORF">GAP47_04540</name>
</gene>
<dbReference type="Pfam" id="PF13715">
    <property type="entry name" value="CarbopepD_reg_2"/>
    <property type="match status" value="1"/>
</dbReference>
<evidence type="ECO:0000256" key="9">
    <source>
        <dbReference type="RuleBase" id="RU003357"/>
    </source>
</evidence>
<dbReference type="InterPro" id="IPR012910">
    <property type="entry name" value="Plug_dom"/>
</dbReference>
<evidence type="ECO:0000256" key="1">
    <source>
        <dbReference type="ARBA" id="ARBA00004571"/>
    </source>
</evidence>
<dbReference type="Gene3D" id="2.40.170.20">
    <property type="entry name" value="TonB-dependent receptor, beta-barrel domain"/>
    <property type="match status" value="1"/>
</dbReference>
<dbReference type="SUPFAM" id="SSF49464">
    <property type="entry name" value="Carboxypeptidase regulatory domain-like"/>
    <property type="match status" value="1"/>
</dbReference>
<evidence type="ECO:0000259" key="12">
    <source>
        <dbReference type="Pfam" id="PF07715"/>
    </source>
</evidence>
<protein>
    <submittedName>
        <fullName evidence="13">TonB-dependent receptor</fullName>
    </submittedName>
</protein>
<evidence type="ECO:0000256" key="2">
    <source>
        <dbReference type="ARBA" id="ARBA00022448"/>
    </source>
</evidence>
<keyword evidence="10" id="KW-0732">Signal</keyword>
<keyword evidence="6 8" id="KW-0472">Membrane</keyword>
<dbReference type="Pfam" id="PF07715">
    <property type="entry name" value="Plug"/>
    <property type="match status" value="1"/>
</dbReference>
<dbReference type="Gene3D" id="2.60.40.1120">
    <property type="entry name" value="Carboxypeptidase-like, regulatory domain"/>
    <property type="match status" value="1"/>
</dbReference>
<evidence type="ECO:0000256" key="10">
    <source>
        <dbReference type="SAM" id="SignalP"/>
    </source>
</evidence>
<dbReference type="SUPFAM" id="SSF56935">
    <property type="entry name" value="Porins"/>
    <property type="match status" value="1"/>
</dbReference>
<keyword evidence="7 8" id="KW-0998">Cell outer membrane</keyword>
<keyword evidence="3 8" id="KW-1134">Transmembrane beta strand</keyword>
<dbReference type="InterPro" id="IPR000531">
    <property type="entry name" value="Beta-barrel_TonB"/>
</dbReference>
<reference evidence="13 14" key="1">
    <citation type="journal article" date="2019" name="Nat. Med.">
        <title>A library of human gut bacterial isolates paired with longitudinal multiomics data enables mechanistic microbiome research.</title>
        <authorList>
            <person name="Poyet M."/>
            <person name="Groussin M."/>
            <person name="Gibbons S.M."/>
            <person name="Avila-Pacheco J."/>
            <person name="Jiang X."/>
            <person name="Kearney S.M."/>
            <person name="Perrotta A.R."/>
            <person name="Berdy B."/>
            <person name="Zhao S."/>
            <person name="Lieberman T.D."/>
            <person name="Swanson P.K."/>
            <person name="Smith M."/>
            <person name="Roesemann S."/>
            <person name="Alexander J.E."/>
            <person name="Rich S.A."/>
            <person name="Livny J."/>
            <person name="Vlamakis H."/>
            <person name="Clish C."/>
            <person name="Bullock K."/>
            <person name="Deik A."/>
            <person name="Scott J."/>
            <person name="Pierce K.A."/>
            <person name="Xavier R.J."/>
            <person name="Alm E.J."/>
        </authorList>
    </citation>
    <scope>NUCLEOTIDE SEQUENCE [LARGE SCALE GENOMIC DNA]</scope>
    <source>
        <strain evidence="13 14">BIOML-A5</strain>
    </source>
</reference>
<evidence type="ECO:0000256" key="3">
    <source>
        <dbReference type="ARBA" id="ARBA00022452"/>
    </source>
</evidence>
<feature type="domain" description="TonB-dependent receptor plug" evidence="12">
    <location>
        <begin position="119"/>
        <end position="222"/>
    </location>
</feature>
<dbReference type="InterPro" id="IPR023996">
    <property type="entry name" value="TonB-dep_OMP_SusC/RagA"/>
</dbReference>
<keyword evidence="2 8" id="KW-0813">Transport</keyword>
<dbReference type="NCBIfam" id="TIGR04056">
    <property type="entry name" value="OMP_RagA_SusC"/>
    <property type="match status" value="1"/>
</dbReference>
<dbReference type="STRING" id="820.ERS852554_02046"/>
<dbReference type="AlphaFoldDB" id="A0A139KHB8"/>
<dbReference type="InterPro" id="IPR037066">
    <property type="entry name" value="Plug_dom_sf"/>
</dbReference>